<dbReference type="Gene3D" id="4.10.1000.10">
    <property type="entry name" value="Zinc finger, CCCH-type"/>
    <property type="match status" value="1"/>
</dbReference>
<sequence>MGQEQLQEQLQNERQQQQQLPLHQPRQQHQLPEQQPVAVTTTPDAGTVTPASPETSTQAESSRAVAKCLSTSRRPAPRKGDRFTIASKFTELEESESEVDVEPIGAVNVPEDISRTETYSHTPTPLTPPQPAGLLIGVVSSEPQASEAAGFAAWMPRPGVSTTTARYLQQQQPQQQPRQPPLDAVHRRQELSSLIEARIVGNNSDNNNNNNNFKTRMCVHHARGVCVSGLQCSFAHGEGELSNSNSDSNNFNNKNNNNSRDNNNNRSSDNSDLDDSKFKTKLRRNYARGSCFRTWCALAHGEGEIRKQWALVTPIAEQQQQLQTRQTVPRSQAEWSQNNNNNNNSNSCRAAPVGRSRKH</sequence>
<evidence type="ECO:0000259" key="6">
    <source>
        <dbReference type="PROSITE" id="PS50103"/>
    </source>
</evidence>
<feature type="compositionally biased region" description="Polar residues" evidence="5">
    <location>
        <begin position="328"/>
        <end position="337"/>
    </location>
</feature>
<keyword evidence="1 4" id="KW-0479">Metal-binding</keyword>
<keyword evidence="3 4" id="KW-0862">Zinc</keyword>
<feature type="region of interest" description="Disordered" evidence="5">
    <location>
        <begin position="322"/>
        <end position="359"/>
    </location>
</feature>
<feature type="region of interest" description="Disordered" evidence="5">
    <location>
        <begin position="162"/>
        <end position="185"/>
    </location>
</feature>
<evidence type="ECO:0000256" key="4">
    <source>
        <dbReference type="PROSITE-ProRule" id="PRU00723"/>
    </source>
</evidence>
<feature type="compositionally biased region" description="Polar residues" evidence="5">
    <location>
        <begin position="37"/>
        <end position="61"/>
    </location>
</feature>
<organism evidence="7 8">
    <name type="scientific">Polarella glacialis</name>
    <name type="common">Dinoflagellate</name>
    <dbReference type="NCBI Taxonomy" id="89957"/>
    <lineage>
        <taxon>Eukaryota</taxon>
        <taxon>Sar</taxon>
        <taxon>Alveolata</taxon>
        <taxon>Dinophyceae</taxon>
        <taxon>Suessiales</taxon>
        <taxon>Suessiaceae</taxon>
        <taxon>Polarella</taxon>
    </lineage>
</organism>
<dbReference type="InterPro" id="IPR000571">
    <property type="entry name" value="Znf_CCCH"/>
</dbReference>
<dbReference type="PROSITE" id="PS50103">
    <property type="entry name" value="ZF_C3H1"/>
    <property type="match status" value="1"/>
</dbReference>
<proteinExistence type="predicted"/>
<evidence type="ECO:0000313" key="7">
    <source>
        <dbReference type="EMBL" id="CAE8739166.1"/>
    </source>
</evidence>
<protein>
    <recommendedName>
        <fullName evidence="6">C3H1-type domain-containing protein</fullName>
    </recommendedName>
</protein>
<dbReference type="SUPFAM" id="SSF90229">
    <property type="entry name" value="CCCH zinc finger"/>
    <property type="match status" value="1"/>
</dbReference>
<dbReference type="EMBL" id="CAJNNW010037066">
    <property type="protein sequence ID" value="CAE8739166.1"/>
    <property type="molecule type" value="Genomic_DNA"/>
</dbReference>
<dbReference type="PANTHER" id="PTHR34306">
    <property type="entry name" value="RAD60-SLD DOMAIN-CONTAINING PROTEIN"/>
    <property type="match status" value="1"/>
</dbReference>
<evidence type="ECO:0000256" key="5">
    <source>
        <dbReference type="SAM" id="MobiDB-lite"/>
    </source>
</evidence>
<dbReference type="InterPro" id="IPR036855">
    <property type="entry name" value="Znf_CCCH_sf"/>
</dbReference>
<feature type="compositionally biased region" description="Low complexity" evidence="5">
    <location>
        <begin position="338"/>
        <end position="347"/>
    </location>
</feature>
<comment type="caution">
    <text evidence="7">The sequence shown here is derived from an EMBL/GenBank/DDBJ whole genome shotgun (WGS) entry which is preliminary data.</text>
</comment>
<evidence type="ECO:0000313" key="8">
    <source>
        <dbReference type="Proteomes" id="UP000626109"/>
    </source>
</evidence>
<dbReference type="SMART" id="SM00356">
    <property type="entry name" value="ZnF_C3H1"/>
    <property type="match status" value="2"/>
</dbReference>
<gene>
    <name evidence="7" type="ORF">PGLA2088_LOCUS49498</name>
</gene>
<reference evidence="7" key="1">
    <citation type="submission" date="2021-02" db="EMBL/GenBank/DDBJ databases">
        <authorList>
            <person name="Dougan E. K."/>
            <person name="Rhodes N."/>
            <person name="Thang M."/>
            <person name="Chan C."/>
        </authorList>
    </citation>
    <scope>NUCLEOTIDE SEQUENCE</scope>
</reference>
<feature type="domain" description="C3H1-type" evidence="6">
    <location>
        <begin position="212"/>
        <end position="239"/>
    </location>
</feature>
<name>A0A813LV61_POLGL</name>
<dbReference type="PANTHER" id="PTHR34306:SF3">
    <property type="entry name" value="BROMODOMAIN-CONTAINING PROTEIN DDB_G0278469-RELATED"/>
    <property type="match status" value="1"/>
</dbReference>
<dbReference type="Proteomes" id="UP000626109">
    <property type="component" value="Unassembled WGS sequence"/>
</dbReference>
<accession>A0A813LV61</accession>
<keyword evidence="2 4" id="KW-0863">Zinc-finger</keyword>
<feature type="compositionally biased region" description="Low complexity" evidence="5">
    <location>
        <begin position="1"/>
        <end position="36"/>
    </location>
</feature>
<feature type="compositionally biased region" description="Low complexity" evidence="5">
    <location>
        <begin position="241"/>
        <end position="270"/>
    </location>
</feature>
<feature type="region of interest" description="Disordered" evidence="5">
    <location>
        <begin position="239"/>
        <end position="276"/>
    </location>
</feature>
<evidence type="ECO:0000256" key="1">
    <source>
        <dbReference type="ARBA" id="ARBA00022723"/>
    </source>
</evidence>
<dbReference type="AlphaFoldDB" id="A0A813LV61"/>
<feature type="region of interest" description="Disordered" evidence="5">
    <location>
        <begin position="1"/>
        <end position="82"/>
    </location>
</feature>
<evidence type="ECO:0000256" key="2">
    <source>
        <dbReference type="ARBA" id="ARBA00022771"/>
    </source>
</evidence>
<evidence type="ECO:0000256" key="3">
    <source>
        <dbReference type="ARBA" id="ARBA00022833"/>
    </source>
</evidence>
<feature type="zinc finger region" description="C3H1-type" evidence="4">
    <location>
        <begin position="212"/>
        <end position="239"/>
    </location>
</feature>
<dbReference type="GO" id="GO:0008270">
    <property type="term" value="F:zinc ion binding"/>
    <property type="evidence" value="ECO:0007669"/>
    <property type="project" value="UniProtKB-KW"/>
</dbReference>